<dbReference type="RefSeq" id="WP_381489826.1">
    <property type="nucleotide sequence ID" value="NZ_JBHTIK010000005.1"/>
</dbReference>
<dbReference type="Pfam" id="PF00578">
    <property type="entry name" value="AhpC-TSA"/>
    <property type="match status" value="1"/>
</dbReference>
<dbReference type="PROSITE" id="PS51352">
    <property type="entry name" value="THIOREDOXIN_2"/>
    <property type="match status" value="1"/>
</dbReference>
<accession>A0ABW3C4V3</accession>
<evidence type="ECO:0000313" key="2">
    <source>
        <dbReference type="EMBL" id="MFD0848671.1"/>
    </source>
</evidence>
<dbReference type="SUPFAM" id="SSF52833">
    <property type="entry name" value="Thioredoxin-like"/>
    <property type="match status" value="1"/>
</dbReference>
<keyword evidence="3" id="KW-1185">Reference proteome</keyword>
<dbReference type="InterPro" id="IPR036249">
    <property type="entry name" value="Thioredoxin-like_sf"/>
</dbReference>
<sequence>MTTESLNAQFAALHAQREKEWPPEQLQRNIAQREALVRKYDPTRHIQPGDVLEPFELIEPDGALLTRDALLADGPAVLIFFRYSGCPACNLALPYYDRQLWPALKASGVRLVAISPQVPERLDIGTRHDLGFTIASDPDNRLGRHLGITFEPEDKLPVKPGDNWIGAATGTGTWELPQPTVLVLDQRGKVIFIEVSPDWLARTEADTILAALALESLAA</sequence>
<evidence type="ECO:0000313" key="3">
    <source>
        <dbReference type="Proteomes" id="UP001597124"/>
    </source>
</evidence>
<organism evidence="2 3">
    <name type="scientific">Sphingosinicella xenopeptidilytica</name>
    <dbReference type="NCBI Taxonomy" id="364098"/>
    <lineage>
        <taxon>Bacteria</taxon>
        <taxon>Pseudomonadati</taxon>
        <taxon>Pseudomonadota</taxon>
        <taxon>Alphaproteobacteria</taxon>
        <taxon>Sphingomonadales</taxon>
        <taxon>Sphingosinicellaceae</taxon>
        <taxon>Sphingosinicella</taxon>
    </lineage>
</organism>
<dbReference type="Proteomes" id="UP001597124">
    <property type="component" value="Unassembled WGS sequence"/>
</dbReference>
<proteinExistence type="predicted"/>
<dbReference type="EMBL" id="JBHTIK010000005">
    <property type="protein sequence ID" value="MFD0848671.1"/>
    <property type="molecule type" value="Genomic_DNA"/>
</dbReference>
<evidence type="ECO:0000259" key="1">
    <source>
        <dbReference type="PROSITE" id="PS51352"/>
    </source>
</evidence>
<comment type="caution">
    <text evidence="2">The sequence shown here is derived from an EMBL/GenBank/DDBJ whole genome shotgun (WGS) entry which is preliminary data.</text>
</comment>
<gene>
    <name evidence="2" type="ORF">ACFQ00_10095</name>
</gene>
<feature type="domain" description="Thioredoxin" evidence="1">
    <location>
        <begin position="46"/>
        <end position="219"/>
    </location>
</feature>
<dbReference type="InterPro" id="IPR000866">
    <property type="entry name" value="AhpC/TSA"/>
</dbReference>
<dbReference type="CDD" id="cd02970">
    <property type="entry name" value="PRX_like2"/>
    <property type="match status" value="1"/>
</dbReference>
<reference evidence="3" key="1">
    <citation type="journal article" date="2019" name="Int. J. Syst. Evol. Microbiol.">
        <title>The Global Catalogue of Microorganisms (GCM) 10K type strain sequencing project: providing services to taxonomists for standard genome sequencing and annotation.</title>
        <authorList>
            <consortium name="The Broad Institute Genomics Platform"/>
            <consortium name="The Broad Institute Genome Sequencing Center for Infectious Disease"/>
            <person name="Wu L."/>
            <person name="Ma J."/>
        </authorList>
    </citation>
    <scope>NUCLEOTIDE SEQUENCE [LARGE SCALE GENOMIC DNA]</scope>
    <source>
        <strain evidence="3">CCUG 52537</strain>
    </source>
</reference>
<dbReference type="InterPro" id="IPR013766">
    <property type="entry name" value="Thioredoxin_domain"/>
</dbReference>
<dbReference type="Gene3D" id="3.40.30.10">
    <property type="entry name" value="Glutaredoxin"/>
    <property type="match status" value="1"/>
</dbReference>
<name>A0ABW3C4V3_SPHXN</name>
<protein>
    <submittedName>
        <fullName evidence="2">Peroxiredoxin-like family protein</fullName>
    </submittedName>
</protein>